<evidence type="ECO:0000256" key="8">
    <source>
        <dbReference type="PIRSR" id="PIRSR639901-2"/>
    </source>
</evidence>
<comment type="function">
    <text evidence="9">Involved in lipopolysaccharide (LPS) biosynthesis. Catalyzes the transfer of 3-deoxy-D-manno-octulosonate (Kdo) residue(s) from CMP-Kdo to lipid IV(A), the tetraacyldisaccharide-1,4'-bisphosphate precursor of lipid A.</text>
</comment>
<dbReference type="EMBL" id="QBIU01000001">
    <property type="protein sequence ID" value="MWV69051.1"/>
    <property type="molecule type" value="Genomic_DNA"/>
</dbReference>
<dbReference type="AlphaFoldDB" id="A0A347VS72"/>
<proteinExistence type="inferred from homology"/>
<dbReference type="STRING" id="1548018.LS64_13115"/>
<organism evidence="12 13">
    <name type="scientific">Helicobacter saguini</name>
    <dbReference type="NCBI Taxonomy" id="1548018"/>
    <lineage>
        <taxon>Bacteria</taxon>
        <taxon>Pseudomonadati</taxon>
        <taxon>Campylobacterota</taxon>
        <taxon>Epsilonproteobacteria</taxon>
        <taxon>Campylobacterales</taxon>
        <taxon>Helicobacteraceae</taxon>
        <taxon>Helicobacter</taxon>
    </lineage>
</organism>
<evidence type="ECO:0000256" key="4">
    <source>
        <dbReference type="ARBA" id="ARBA00022679"/>
    </source>
</evidence>
<feature type="transmembrane region" description="Helical" evidence="9">
    <location>
        <begin position="6"/>
        <end position="25"/>
    </location>
</feature>
<name>A0A347VS72_9HELI</name>
<dbReference type="OrthoDB" id="9789797at2"/>
<dbReference type="UniPathway" id="UPA00958"/>
<dbReference type="Pfam" id="PF04413">
    <property type="entry name" value="Glycos_transf_N"/>
    <property type="match status" value="1"/>
</dbReference>
<keyword evidence="4 9" id="KW-0808">Transferase</keyword>
<dbReference type="Gene3D" id="3.40.50.11720">
    <property type="entry name" value="3-Deoxy-D-manno-octulosonic-acid transferase, N-terminal domain"/>
    <property type="match status" value="1"/>
</dbReference>
<dbReference type="PANTHER" id="PTHR42755:SF1">
    <property type="entry name" value="3-DEOXY-D-MANNO-OCTULOSONIC ACID TRANSFERASE, MITOCHONDRIAL-RELATED"/>
    <property type="match status" value="1"/>
</dbReference>
<evidence type="ECO:0000313" key="13">
    <source>
        <dbReference type="Proteomes" id="UP000029714"/>
    </source>
</evidence>
<feature type="site" description="Transition state stabilizer" evidence="8">
    <location>
        <position position="124"/>
    </location>
</feature>
<evidence type="ECO:0000256" key="2">
    <source>
        <dbReference type="ARBA" id="ARBA00012621"/>
    </source>
</evidence>
<evidence type="ECO:0000256" key="3">
    <source>
        <dbReference type="ARBA" id="ARBA00019077"/>
    </source>
</evidence>
<dbReference type="Gene3D" id="3.40.50.2000">
    <property type="entry name" value="Glycogen Phosphorylase B"/>
    <property type="match status" value="1"/>
</dbReference>
<dbReference type="PANTHER" id="PTHR42755">
    <property type="entry name" value="3-DEOXY-MANNO-OCTULOSONATE CYTIDYLYLTRANSFERASE"/>
    <property type="match status" value="1"/>
</dbReference>
<evidence type="ECO:0000313" key="12">
    <source>
        <dbReference type="EMBL" id="TLD94025.1"/>
    </source>
</evidence>
<dbReference type="InterPro" id="IPR007507">
    <property type="entry name" value="Glycos_transf_N"/>
</dbReference>
<comment type="catalytic activity">
    <reaction evidence="6 9">
        <text>lipid IVA (E. coli) + CMP-3-deoxy-beta-D-manno-octulosonate = alpha-Kdo-(2-&gt;6)-lipid IVA (E. coli) + CMP + H(+)</text>
        <dbReference type="Rhea" id="RHEA:28066"/>
        <dbReference type="ChEBI" id="CHEBI:15378"/>
        <dbReference type="ChEBI" id="CHEBI:58603"/>
        <dbReference type="ChEBI" id="CHEBI:60364"/>
        <dbReference type="ChEBI" id="CHEBI:60377"/>
        <dbReference type="ChEBI" id="CHEBI:85987"/>
        <dbReference type="EC" id="2.4.99.12"/>
    </reaction>
</comment>
<dbReference type="InterPro" id="IPR039901">
    <property type="entry name" value="Kdotransferase"/>
</dbReference>
<keyword evidence="9" id="KW-1133">Transmembrane helix</keyword>
<dbReference type="EMBL" id="JRMP02000011">
    <property type="protein sequence ID" value="TLD94025.1"/>
    <property type="molecule type" value="Genomic_DNA"/>
</dbReference>
<evidence type="ECO:0000256" key="6">
    <source>
        <dbReference type="ARBA" id="ARBA00049183"/>
    </source>
</evidence>
<dbReference type="EC" id="2.4.99.12" evidence="2 9"/>
<evidence type="ECO:0000256" key="7">
    <source>
        <dbReference type="PIRSR" id="PIRSR639901-1"/>
    </source>
</evidence>
<dbReference type="GO" id="GO:0005886">
    <property type="term" value="C:plasma membrane"/>
    <property type="evidence" value="ECO:0007669"/>
    <property type="project" value="UniProtKB-SubCell"/>
</dbReference>
<keyword evidence="13" id="KW-1185">Reference proteome</keyword>
<keyword evidence="9" id="KW-0448">Lipopolysaccharide biosynthesis</keyword>
<comment type="caution">
    <text evidence="12">The sequence shown here is derived from an EMBL/GenBank/DDBJ whole genome shotgun (WGS) entry which is preliminary data.</text>
</comment>
<dbReference type="GO" id="GO:0009244">
    <property type="term" value="P:lipopolysaccharide core region biosynthetic process"/>
    <property type="evidence" value="ECO:0007669"/>
    <property type="project" value="UniProtKB-UniRule"/>
</dbReference>
<dbReference type="GO" id="GO:0009245">
    <property type="term" value="P:lipid A biosynthetic process"/>
    <property type="evidence" value="ECO:0007669"/>
    <property type="project" value="TreeGrafter"/>
</dbReference>
<evidence type="ECO:0000313" key="14">
    <source>
        <dbReference type="Proteomes" id="UP000477070"/>
    </source>
</evidence>
<feature type="active site" description="Proton acceptor" evidence="7">
    <location>
        <position position="59"/>
    </location>
</feature>
<dbReference type="GO" id="GO:0043842">
    <property type="term" value="F:Kdo transferase activity"/>
    <property type="evidence" value="ECO:0007669"/>
    <property type="project" value="UniProtKB-EC"/>
</dbReference>
<keyword evidence="9" id="KW-0812">Transmembrane</keyword>
<accession>A0A347VS72</accession>
<evidence type="ECO:0000313" key="11">
    <source>
        <dbReference type="EMBL" id="MWV69051.1"/>
    </source>
</evidence>
<reference evidence="12" key="3">
    <citation type="submission" date="2018-04" db="EMBL/GenBank/DDBJ databases">
        <authorList>
            <person name="Sheh A."/>
            <person name="Shen Z."/>
            <person name="Mannion A.J."/>
            <person name="Fox J.G."/>
        </authorList>
    </citation>
    <scope>NUCLEOTIDE SEQUENCE</scope>
    <source>
        <strain evidence="12">MIT 97-6194</strain>
    </source>
</reference>
<sequence>MIYIYYFLICFLHILALPVLIFLTFKEKYKESIPLRFFKPTNFKDKKFHIWIHVCSFGEVNSLQKILDSITFDKNIFLSVITHTGFSQAKKLYGSRKNVTISYLAFESLLPFVAPKCEKLFVFEAELWLMLFYLAKKNGAKTKLINARISTRSFPRYRKLKFFYSYLFSFIDSILAQSEIDKIRLESLNAKNVKIIGNIKALNDINVTKCYIKPERLVILAASTHADKPLSEEEQILKELEKLQLFWDKVIESKLQDSNIDSKEFIESKLHNFAPTSHINKDLKQAKNALFIVVPRHPERFLSVYNTCKKYFSTIKFSEILDSKKLQNSQQFKEKIIESNLQNQDSKLQNSQLNTQKVIESNPIDLNKITQKVLIIDTLGELINFYAISDIVILGGGFASVGGHNPLEPAAFHNILLSGKEIFNQNALFSCVQNYYIIESSEIFEILKNYNALYTAQIALDSKEILNEILE</sequence>
<reference evidence="12 13" key="1">
    <citation type="journal article" date="2014" name="Genome Announc.">
        <title>Draft genome sequences of eight enterohepatic helicobacter species isolated from both laboratory and wild rodents.</title>
        <authorList>
            <person name="Sheh A."/>
            <person name="Shen Z."/>
            <person name="Fox J.G."/>
        </authorList>
    </citation>
    <scope>NUCLEOTIDE SEQUENCE [LARGE SCALE GENOMIC DNA]</scope>
    <source>
        <strain evidence="12 13">MIT 97-6194</strain>
    </source>
</reference>
<dbReference type="Proteomes" id="UP000477070">
    <property type="component" value="Unassembled WGS sequence"/>
</dbReference>
<gene>
    <name evidence="11" type="ORF">DCO61_03200</name>
    <name evidence="12" type="ORF">LS64_007665</name>
</gene>
<evidence type="ECO:0000259" key="10">
    <source>
        <dbReference type="Pfam" id="PF04413"/>
    </source>
</evidence>
<evidence type="ECO:0000256" key="5">
    <source>
        <dbReference type="ARBA" id="ARBA00031445"/>
    </source>
</evidence>
<reference evidence="12 13" key="2">
    <citation type="journal article" date="2016" name="Infect. Immun.">
        <title>Helicobacter saguini, a Novel Helicobacter Isolated from Cotton-Top Tamarins with Ulcerative Colitis, Has Proinflammatory Properties and Induces Typhlocolitis and Dysplasia in Gnotobiotic IL-10-/- Mice.</title>
        <authorList>
            <person name="Shen Z."/>
            <person name="Mannion A."/>
            <person name="Whary M.T."/>
            <person name="Muthupalani S."/>
            <person name="Sheh A."/>
            <person name="Feng Y."/>
            <person name="Gong G."/>
            <person name="Vandamme P."/>
            <person name="Holcombe H.R."/>
            <person name="Paster B.J."/>
            <person name="Fox J.G."/>
        </authorList>
    </citation>
    <scope>NUCLEOTIDE SEQUENCE [LARGE SCALE GENOMIC DNA]</scope>
    <source>
        <strain evidence="12 13">MIT 97-6194</strain>
    </source>
</reference>
<comment type="similarity">
    <text evidence="9">Belongs to the glycosyltransferase group 1 family.</text>
</comment>
<evidence type="ECO:0000256" key="1">
    <source>
        <dbReference type="ARBA" id="ARBA00004713"/>
    </source>
</evidence>
<protein>
    <recommendedName>
        <fullName evidence="3 9">3-deoxy-D-manno-octulosonic acid transferase</fullName>
        <shortName evidence="9">Kdo transferase</shortName>
        <ecNumber evidence="2 9">2.4.99.12</ecNumber>
    </recommendedName>
    <alternativeName>
        <fullName evidence="5 9">Lipid IV(A) 3-deoxy-D-manno-octulosonic acid transferase</fullName>
    </alternativeName>
</protein>
<reference evidence="11 14" key="4">
    <citation type="submission" date="2019-12" db="EMBL/GenBank/DDBJ databases">
        <title>Multi-Generational Helicobacter saguini Isolates.</title>
        <authorList>
            <person name="Mannion A."/>
            <person name="Shen Z."/>
            <person name="Fox J.G."/>
        </authorList>
    </citation>
    <scope>NUCLEOTIDE SEQUENCE [LARGE SCALE GENOMIC DNA]</scope>
    <source>
        <strain evidence="11">16-048</strain>
        <strain evidence="14">16-048 (F4)</strain>
    </source>
</reference>
<keyword evidence="9" id="KW-1003">Cell membrane</keyword>
<dbReference type="InterPro" id="IPR038107">
    <property type="entry name" value="Glycos_transf_N_sf"/>
</dbReference>
<comment type="pathway">
    <text evidence="1 9">Bacterial outer membrane biogenesis; LPS core biosynthesis.</text>
</comment>
<feature type="domain" description="3-deoxy-D-manno-octulosonic-acid transferase N-terminal" evidence="10">
    <location>
        <begin position="36"/>
        <end position="201"/>
    </location>
</feature>
<feature type="site" description="Transition state stabilizer" evidence="8">
    <location>
        <position position="200"/>
    </location>
</feature>
<dbReference type="Proteomes" id="UP000029714">
    <property type="component" value="Unassembled WGS sequence"/>
</dbReference>
<evidence type="ECO:0000256" key="9">
    <source>
        <dbReference type="RuleBase" id="RU365103"/>
    </source>
</evidence>
<comment type="subcellular location">
    <subcellularLocation>
        <location evidence="9">Cell membrane</location>
    </subcellularLocation>
</comment>
<keyword evidence="9" id="KW-0472">Membrane</keyword>
<dbReference type="RefSeq" id="WP_034573676.1">
    <property type="nucleotide sequence ID" value="NZ_JRMP02000011.1"/>
</dbReference>